<evidence type="ECO:0000313" key="2">
    <source>
        <dbReference type="EMBL" id="TWG22138.1"/>
    </source>
</evidence>
<comment type="caution">
    <text evidence="2">The sequence shown here is derived from an EMBL/GenBank/DDBJ whole genome shotgun (WGS) entry which is preliminary data.</text>
</comment>
<dbReference type="AlphaFoldDB" id="A0A561WE37"/>
<keyword evidence="3" id="KW-1185">Reference proteome</keyword>
<dbReference type="SUPFAM" id="SSF54593">
    <property type="entry name" value="Glyoxalase/Bleomycin resistance protein/Dihydroxybiphenyl dioxygenase"/>
    <property type="match status" value="1"/>
</dbReference>
<dbReference type="InterPro" id="IPR029068">
    <property type="entry name" value="Glyas_Bleomycin-R_OHBP_Dase"/>
</dbReference>
<gene>
    <name evidence="2" type="ORF">FHX75_12658</name>
</gene>
<reference evidence="2 3" key="1">
    <citation type="submission" date="2019-06" db="EMBL/GenBank/DDBJ databases">
        <title>Sequencing the genomes of 1000 actinobacteria strains.</title>
        <authorList>
            <person name="Klenk H.-P."/>
        </authorList>
    </citation>
    <scope>NUCLEOTIDE SEQUENCE [LARGE SCALE GENOMIC DNA]</scope>
    <source>
        <strain evidence="2 3">DSM 102131</strain>
    </source>
</reference>
<organism evidence="2 3">
    <name type="scientific">Micromonospora palomenae</name>
    <dbReference type="NCBI Taxonomy" id="1461247"/>
    <lineage>
        <taxon>Bacteria</taxon>
        <taxon>Bacillati</taxon>
        <taxon>Actinomycetota</taxon>
        <taxon>Actinomycetes</taxon>
        <taxon>Micromonosporales</taxon>
        <taxon>Micromonosporaceae</taxon>
        <taxon>Micromonospora</taxon>
    </lineage>
</organism>
<sequence length="148" mass="15789">MDMKLEFVVLPVADVGRAKDFYKALGWREDIDVGEGEGRVAQMTPPRSDCSIMLGPSLTTAAPGSMQGLCLVVDDIEAARAELVGRGVDVSEVFHAAGGGLPLANGQGRAPGLAPDRASYFSFASFNDPDGNGWFLQEVTTRFPGRLW</sequence>
<evidence type="ECO:0000313" key="3">
    <source>
        <dbReference type="Proteomes" id="UP000319927"/>
    </source>
</evidence>
<dbReference type="PROSITE" id="PS51819">
    <property type="entry name" value="VOC"/>
    <property type="match status" value="1"/>
</dbReference>
<keyword evidence="2" id="KW-0560">Oxidoreductase</keyword>
<dbReference type="Gene3D" id="3.10.180.10">
    <property type="entry name" value="2,3-Dihydroxybiphenyl 1,2-Dioxygenase, domain 1"/>
    <property type="match status" value="1"/>
</dbReference>
<name>A0A561WE37_9ACTN</name>
<dbReference type="Proteomes" id="UP000319927">
    <property type="component" value="Unassembled WGS sequence"/>
</dbReference>
<evidence type="ECO:0000259" key="1">
    <source>
        <dbReference type="PROSITE" id="PS51819"/>
    </source>
</evidence>
<dbReference type="InterPro" id="IPR037523">
    <property type="entry name" value="VOC_core"/>
</dbReference>
<dbReference type="InterPro" id="IPR004360">
    <property type="entry name" value="Glyas_Fos-R_dOase_dom"/>
</dbReference>
<proteinExistence type="predicted"/>
<dbReference type="Pfam" id="PF00903">
    <property type="entry name" value="Glyoxalase"/>
    <property type="match status" value="1"/>
</dbReference>
<protein>
    <submittedName>
        <fullName evidence="2">Glyoxalase/bleomycin resistance protein/dioxygenase superfamily protein</fullName>
    </submittedName>
</protein>
<keyword evidence="2" id="KW-0223">Dioxygenase</keyword>
<dbReference type="EMBL" id="VIXA01000002">
    <property type="protein sequence ID" value="TWG22138.1"/>
    <property type="molecule type" value="Genomic_DNA"/>
</dbReference>
<dbReference type="GO" id="GO:0051213">
    <property type="term" value="F:dioxygenase activity"/>
    <property type="evidence" value="ECO:0007669"/>
    <property type="project" value="UniProtKB-KW"/>
</dbReference>
<accession>A0A561WE37</accession>
<feature type="domain" description="VOC" evidence="1">
    <location>
        <begin position="4"/>
        <end position="139"/>
    </location>
</feature>